<feature type="compositionally biased region" description="Pro residues" evidence="1">
    <location>
        <begin position="151"/>
        <end position="160"/>
    </location>
</feature>
<reference evidence="2" key="1">
    <citation type="submission" date="2020-04" db="EMBL/GenBank/DDBJ databases">
        <title>Analysis of mating type loci in Filobasidium floriforme.</title>
        <authorList>
            <person name="Nowrousian M."/>
        </authorList>
    </citation>
    <scope>NUCLEOTIDE SEQUENCE</scope>
    <source>
        <strain evidence="2">CBS 6242</strain>
    </source>
</reference>
<sequence length="291" mass="33121">MEQPRKHLSHPRAFLPASLTSSTSLFLSLLLPPICSPLRKHVGSQIRRLRLVEKLEAERRPSVMTKFGPDVTPEYRAALRARPGAFGTADADGVTNSSNTAIIQAQPTQAQTDLPIPISKSNFARDRVPSSSYHHHHHQHTSSTQANPLSSPSPPPPPTQTSPWPSTVPESRVLNQAVMAFSRRLERLEGSQDRLQGRLLQSVEATDRKERSDDERMVQRTRLDEQDDRRKKTVPRFRLIQVVRLDVLFVLALTFLHWPLALIRWIDQLKVVMVEELVEPFARWLVEDEVE</sequence>
<dbReference type="EMBL" id="JABELV010000254">
    <property type="protein sequence ID" value="KAG7527618.1"/>
    <property type="molecule type" value="Genomic_DNA"/>
</dbReference>
<dbReference type="Proteomes" id="UP000812966">
    <property type="component" value="Unassembled WGS sequence"/>
</dbReference>
<accession>A0A8K0NKA2</accession>
<feature type="region of interest" description="Disordered" evidence="1">
    <location>
        <begin position="199"/>
        <end position="227"/>
    </location>
</feature>
<name>A0A8K0NKA2_9TREE</name>
<organism evidence="2 3">
    <name type="scientific">Filobasidium floriforme</name>
    <dbReference type="NCBI Taxonomy" id="5210"/>
    <lineage>
        <taxon>Eukaryota</taxon>
        <taxon>Fungi</taxon>
        <taxon>Dikarya</taxon>
        <taxon>Basidiomycota</taxon>
        <taxon>Agaricomycotina</taxon>
        <taxon>Tremellomycetes</taxon>
        <taxon>Filobasidiales</taxon>
        <taxon>Filobasidiaceae</taxon>
        <taxon>Filobasidium</taxon>
    </lineage>
</organism>
<feature type="region of interest" description="Disordered" evidence="1">
    <location>
        <begin position="122"/>
        <end position="168"/>
    </location>
</feature>
<dbReference type="AlphaFoldDB" id="A0A8K0NKA2"/>
<comment type="caution">
    <text evidence="2">The sequence shown here is derived from an EMBL/GenBank/DDBJ whole genome shotgun (WGS) entry which is preliminary data.</text>
</comment>
<gene>
    <name evidence="2" type="ORF">FFLO_06751</name>
</gene>
<evidence type="ECO:0000313" key="2">
    <source>
        <dbReference type="EMBL" id="KAG7527618.1"/>
    </source>
</evidence>
<proteinExistence type="predicted"/>
<keyword evidence="3" id="KW-1185">Reference proteome</keyword>
<feature type="compositionally biased region" description="Low complexity" evidence="1">
    <location>
        <begin position="141"/>
        <end position="150"/>
    </location>
</feature>
<evidence type="ECO:0000313" key="3">
    <source>
        <dbReference type="Proteomes" id="UP000812966"/>
    </source>
</evidence>
<evidence type="ECO:0000256" key="1">
    <source>
        <dbReference type="SAM" id="MobiDB-lite"/>
    </source>
</evidence>
<protein>
    <submittedName>
        <fullName evidence="2">Uncharacterized protein</fullName>
    </submittedName>
</protein>
<feature type="compositionally biased region" description="Basic and acidic residues" evidence="1">
    <location>
        <begin position="205"/>
        <end position="227"/>
    </location>
</feature>